<feature type="compositionally biased region" description="Polar residues" evidence="17">
    <location>
        <begin position="751"/>
        <end position="776"/>
    </location>
</feature>
<feature type="compositionally biased region" description="Basic and acidic residues" evidence="17">
    <location>
        <begin position="1631"/>
        <end position="1656"/>
    </location>
</feature>
<proteinExistence type="inferred from homology"/>
<dbReference type="CDD" id="cd01892">
    <property type="entry name" value="Miro2"/>
    <property type="match status" value="1"/>
</dbReference>
<dbReference type="Gene3D" id="3.40.50.300">
    <property type="entry name" value="P-loop containing nucleotide triphosphate hydrolases"/>
    <property type="match status" value="2"/>
</dbReference>
<dbReference type="Pfam" id="PF08355">
    <property type="entry name" value="EF_assoc_1"/>
    <property type="match status" value="1"/>
</dbReference>
<dbReference type="InterPro" id="IPR027417">
    <property type="entry name" value="P-loop_NTPase"/>
</dbReference>
<sequence>KWRPVCGVPLPITRLRPLTCTVRICLCGDDGVGKSSIITSLVKDVFVTAKIQPVLPQVTLPPTLGTPDNVTTTIVDTSALPHERHTLRTELRKSNVILLVYSDHYSYERVALFWMPYFRSLGVNVPVVLCANKSDIASNGTTSQVVSEEMLPVMNEFKEIDSCIRTSAKDHHNINEVFFLCQKAVTHPIAPLYDSKENVLKPAAISALQRVFHLCDTDKDGYWNDQEIHDFQIKCFEKPLGDDDLANIKRSMERFAPGLTGEYGMDEKGFLLLNKIFAEKGRHETIWIILRKFHYTDSLSLQDTFLHPKFDVPQFSSAELSPAGYRFFVDLFLKFDMDNDGGLNDRELANLFAPTPGMPTSWVDSAFPSCTVRNEAGYITLQGWLAQWSMTTFEEPKTTLAYLAYLGFESGERGGTTSALKVTKARKRRKKPGRVERNVFLCYVLGSSGSGKSSLLSAFLQRPFSHTYHPTIKPRSAVNSVELKGGKQCYLILEELGELEPAILENQAKLDACDLLCYTYDSSDPTSFAHIVELRKKYPHLDQLPAVYTALKADRDKTMQRCEQQPDEYTSALRMAPPLHVSTTWNSISELFVHLAESATYPSTAFPKQEEDEYDYLNLYLALGAVTCAATDRARELDRLYQMRNPPRRGHAPQISISDDSHHVTEAIGDMYGGDSDTESNRRSLRPLSFIPSPNGDSIQSFGAFEAFDPFPSAPPARSPLRPQLSFEKPATPTSPNGSTNMPQKRASIGRNPSNGGEISPPLSRSNSNTASHQFPLNNLDYENSPAGLAQELSNLQAIRRMSMGVNNADPDLPSFQSANSPPSPPAVSEEDESKLFWVPARLHPELAPMEFKTFIEDKIDRTRRRSGDSDSLSPDGAMGRQGSGGGLRRKKSMLSRQIDTGSGYKDGAERLERKRSGTQSSGGLSNLQELEHIQEDPVALIRRMSIDHKAIAGEGEEGVDGMPIVPGSKMRGLGTLKRSTHTTYRRGSLRKGGPALSRRLVSGRQAETDTEDSPSTSPVHSTESIPEVPPLPGLARVQSEPVNGAFEGSSNNFSRPQANRASPSYGGERPGSSEEHPRSASTEPMTQDRTSPQPRQFHSRIASNGRTTAPLPGYTPPPQQVPQIIETPPPQEQNRTPQFTLPERHSSRQPPPQSQQQPAGPRHYPQPQQQPPQQQRQPQPQAGRPNRHAQAAQNSPIKPAQSFDDLVAQPSAMPGQNNRVDSLSIIPNAPEDKKSDGKSKDKKDGSEGGPRKTSWGWFGGDKEKEKDKKGGKDAEKEKDKKVKNKLSKPQEKGHDDTRLDLLQTSIQGGGRGRESVVLDRESIKLEEERKKESARKTSSEGKKEKEPGLLSSIFGGGKKKGEKESSHKKNASRGLSPEPPPRILKPDIDYNWTRFSILEERAIYRMAHIKLANPRRELYSQVLLSNFMYSYLAKVQQMHPQISIGNSKQAKQAQQAQQQQQAAQQKKEQQQQQAAQQAQQQQSQPEEFAQYQRYQQQQQQQQQHEQQSEKSNEWPSMAVTRWDGTTSDGRFDLGFVISQDISLRMMRMNGVQPSQRKGVRQKDGNNKRDSQGDATMARGMSTSRNSRSKSSLNNDTSSKADKEILEEHDNNGADIEKGGAEEKSDEESLEESKEERERANQIREQEKDQVDRNMSIDEEEIVPTDSDDDSADSSDVSEQGLLGKIYANWKIRKLKEILRVKGTSESWLKGTTNIDDHEWNKETLRDFRELSRLTKDKRDVAIAHIAKRLQRRKHKSGGEGTGSSRDDKEPRLRADLKAICADLEEKRKAEDDDEGDEELAGPKKKKPKKKESSSKDDENDADSTLDDFPVGTEIQNQEDRDIALIRICKNLGTTSLLEFLPAGLHPIGVKSDRDLDWRIVGQMLDYSNAIRTEAQRNILRQELVPLIKHNPPQKPTAELEVHLINSQPKGLNNRGAPPSLQIFQSNQGTKQDSKAFHKPQYR</sequence>
<feature type="compositionally biased region" description="Polar residues" evidence="17">
    <location>
        <begin position="732"/>
        <end position="743"/>
    </location>
</feature>
<dbReference type="SMART" id="SM01327">
    <property type="entry name" value="Zds_C"/>
    <property type="match status" value="1"/>
</dbReference>
<dbReference type="FunFam" id="1.10.238.10:FF:000185">
    <property type="entry name" value="Mitochondrial Rho GTPase"/>
    <property type="match status" value="1"/>
</dbReference>
<feature type="domain" description="Miro" evidence="18">
    <location>
        <begin position="437"/>
        <end position="601"/>
    </location>
</feature>
<dbReference type="Pfam" id="PF08632">
    <property type="entry name" value="Zds_C"/>
    <property type="match status" value="1"/>
</dbReference>
<feature type="compositionally biased region" description="Basic residues" evidence="17">
    <location>
        <begin position="979"/>
        <end position="990"/>
    </location>
</feature>
<keyword evidence="20" id="KW-1185">Reference proteome</keyword>
<feature type="region of interest" description="Disordered" evidence="17">
    <location>
        <begin position="1477"/>
        <end position="1516"/>
    </location>
</feature>
<dbReference type="SMART" id="SM00174">
    <property type="entry name" value="RHO"/>
    <property type="match status" value="1"/>
</dbReference>
<keyword evidence="5" id="KW-0812">Transmembrane</keyword>
<feature type="compositionally biased region" description="Polar residues" evidence="17">
    <location>
        <begin position="1942"/>
        <end position="1951"/>
    </location>
</feature>
<feature type="compositionally biased region" description="Basic and acidic residues" evidence="17">
    <location>
        <begin position="1599"/>
        <end position="1623"/>
    </location>
</feature>
<keyword evidence="15" id="KW-0472">Membrane</keyword>
<dbReference type="InterPro" id="IPR013567">
    <property type="entry name" value="EF_hand_assoc_2"/>
</dbReference>
<gene>
    <name evidence="19" type="ORF">GT037_006398</name>
</gene>
<dbReference type="SUPFAM" id="SSF52540">
    <property type="entry name" value="P-loop containing nucleoside triphosphate hydrolases"/>
    <property type="match status" value="2"/>
</dbReference>
<dbReference type="SMART" id="SM00175">
    <property type="entry name" value="RAB"/>
    <property type="match status" value="1"/>
</dbReference>
<feature type="region of interest" description="Disordered" evidence="17">
    <location>
        <begin position="1551"/>
        <end position="1679"/>
    </location>
</feature>
<feature type="region of interest" description="Disordered" evidence="17">
    <location>
        <begin position="1747"/>
        <end position="1772"/>
    </location>
</feature>
<feature type="region of interest" description="Disordered" evidence="17">
    <location>
        <begin position="670"/>
        <end position="693"/>
    </location>
</feature>
<dbReference type="EMBL" id="JAAABM010000008">
    <property type="protein sequence ID" value="KAF7675679.1"/>
    <property type="molecule type" value="Genomic_DNA"/>
</dbReference>
<evidence type="ECO:0000313" key="20">
    <source>
        <dbReference type="Proteomes" id="UP000596902"/>
    </source>
</evidence>
<name>A0A8H7B615_9PLEO</name>
<feature type="region of interest" description="Disordered" evidence="17">
    <location>
        <begin position="1787"/>
        <end position="1834"/>
    </location>
</feature>
<evidence type="ECO:0000256" key="3">
    <source>
        <dbReference type="ARBA" id="ARBA00007981"/>
    </source>
</evidence>
<dbReference type="GeneID" id="62204623"/>
<evidence type="ECO:0000256" key="6">
    <source>
        <dbReference type="ARBA" id="ARBA00022723"/>
    </source>
</evidence>
<feature type="compositionally biased region" description="Low complexity" evidence="17">
    <location>
        <begin position="1166"/>
        <end position="1182"/>
    </location>
</feature>
<feature type="compositionally biased region" description="Basic and acidic residues" evidence="17">
    <location>
        <begin position="1289"/>
        <end position="1300"/>
    </location>
</feature>
<feature type="compositionally biased region" description="Polar residues" evidence="17">
    <location>
        <begin position="1014"/>
        <end position="1025"/>
    </location>
</feature>
<feature type="compositionally biased region" description="Acidic residues" evidence="17">
    <location>
        <begin position="1657"/>
        <end position="1673"/>
    </location>
</feature>
<keyword evidence="11" id="KW-0106">Calcium</keyword>
<evidence type="ECO:0000256" key="5">
    <source>
        <dbReference type="ARBA" id="ARBA00022692"/>
    </source>
</evidence>
<feature type="region of interest" description="Disordered" evidence="17">
    <location>
        <begin position="806"/>
        <end position="833"/>
    </location>
</feature>
<dbReference type="InterPro" id="IPR011992">
    <property type="entry name" value="EF-hand-dom_pair"/>
</dbReference>
<dbReference type="InterPro" id="IPR013566">
    <property type="entry name" value="EF_hand_assoc_1"/>
</dbReference>
<reference evidence="19" key="1">
    <citation type="submission" date="2020-01" db="EMBL/GenBank/DDBJ databases">
        <authorList>
            <person name="Feng Z.H.Z."/>
        </authorList>
    </citation>
    <scope>NUCLEOTIDE SEQUENCE</scope>
    <source>
        <strain evidence="19">CBS107.38</strain>
    </source>
</reference>
<dbReference type="PANTHER" id="PTHR28089:SF1">
    <property type="entry name" value="PROTEIN ZDS1-RELATED"/>
    <property type="match status" value="1"/>
</dbReference>
<dbReference type="InterPro" id="IPR020860">
    <property type="entry name" value="MIRO_dom"/>
</dbReference>
<comment type="function">
    <text evidence="1">Mitochondrial GTPase involved in mitochondrial trafficking. Probably involved in control of anterograde transport of mitochondria and their subcellular distribution.</text>
</comment>
<feature type="compositionally biased region" description="Low complexity" evidence="17">
    <location>
        <begin position="1491"/>
        <end position="1506"/>
    </location>
</feature>
<dbReference type="FunFam" id="3.40.50.300:FF:000878">
    <property type="entry name" value="Mitochondrial Rho GTPase"/>
    <property type="match status" value="1"/>
</dbReference>
<dbReference type="GO" id="GO:0010971">
    <property type="term" value="P:positive regulation of G2/M transition of mitotic cell cycle"/>
    <property type="evidence" value="ECO:0007669"/>
    <property type="project" value="TreeGrafter"/>
</dbReference>
<evidence type="ECO:0000256" key="12">
    <source>
        <dbReference type="ARBA" id="ARBA00022989"/>
    </source>
</evidence>
<evidence type="ECO:0000256" key="13">
    <source>
        <dbReference type="ARBA" id="ARBA00023128"/>
    </source>
</evidence>
<dbReference type="InterPro" id="IPR013941">
    <property type="entry name" value="ZDS1_C"/>
</dbReference>
<feature type="region of interest" description="Disordered" evidence="17">
    <location>
        <begin position="1928"/>
        <end position="1963"/>
    </location>
</feature>
<dbReference type="GO" id="GO:0005525">
    <property type="term" value="F:GTP binding"/>
    <property type="evidence" value="ECO:0007669"/>
    <property type="project" value="UniProtKB-KW"/>
</dbReference>
<feature type="region of interest" description="Disordered" evidence="17">
    <location>
        <begin position="958"/>
        <end position="1388"/>
    </location>
</feature>
<evidence type="ECO:0000256" key="1">
    <source>
        <dbReference type="ARBA" id="ARBA00003481"/>
    </source>
</evidence>
<dbReference type="GO" id="GO:0030010">
    <property type="term" value="P:establishment of cell polarity"/>
    <property type="evidence" value="ECO:0007669"/>
    <property type="project" value="TreeGrafter"/>
</dbReference>
<dbReference type="SMART" id="SM00173">
    <property type="entry name" value="RAS"/>
    <property type="match status" value="1"/>
</dbReference>
<accession>A0A8H7B615</accession>
<evidence type="ECO:0000256" key="7">
    <source>
        <dbReference type="ARBA" id="ARBA00022737"/>
    </source>
</evidence>
<feature type="non-terminal residue" evidence="19">
    <location>
        <position position="1"/>
    </location>
</feature>
<keyword evidence="13" id="KW-0496">Mitochondrion</keyword>
<dbReference type="RefSeq" id="XP_038785942.1">
    <property type="nucleotide sequence ID" value="XM_038931445.1"/>
</dbReference>
<comment type="subcellular location">
    <subcellularLocation>
        <location evidence="2">Mitochondrion outer membrane</location>
        <topology evidence="2">Single-pass type IV membrane protein</topology>
    </subcellularLocation>
</comment>
<feature type="compositionally biased region" description="Low complexity" evidence="17">
    <location>
        <begin position="1582"/>
        <end position="1595"/>
    </location>
</feature>
<keyword evidence="7" id="KW-0677">Repeat</keyword>
<keyword evidence="14" id="KW-0342">GTP-binding</keyword>
<dbReference type="FunFam" id="1.10.238.10:FF:000127">
    <property type="entry name" value="Mitochondrial Rho GTPase"/>
    <property type="match status" value="1"/>
</dbReference>
<feature type="compositionally biased region" description="Basic and acidic residues" evidence="17">
    <location>
        <begin position="907"/>
        <end position="916"/>
    </location>
</feature>
<feature type="region of interest" description="Disordered" evidence="17">
    <location>
        <begin position="862"/>
        <end position="931"/>
    </location>
</feature>
<keyword evidence="8" id="KW-0547">Nucleotide-binding</keyword>
<dbReference type="Pfam" id="PF08356">
    <property type="entry name" value="EF_assoc_2"/>
    <property type="match status" value="1"/>
</dbReference>
<feature type="domain" description="Miro" evidence="18">
    <location>
        <begin position="19"/>
        <end position="187"/>
    </location>
</feature>
<dbReference type="GO" id="GO:0046872">
    <property type="term" value="F:metal ion binding"/>
    <property type="evidence" value="ECO:0007669"/>
    <property type="project" value="UniProtKB-KW"/>
</dbReference>
<dbReference type="PROSITE" id="PS51423">
    <property type="entry name" value="MIRO"/>
    <property type="match status" value="2"/>
</dbReference>
<dbReference type="Pfam" id="PF00071">
    <property type="entry name" value="Ras"/>
    <property type="match status" value="2"/>
</dbReference>
<keyword evidence="12" id="KW-1133">Transmembrane helix</keyword>
<feature type="compositionally biased region" description="Basic and acidic residues" evidence="17">
    <location>
        <begin position="1312"/>
        <end position="1348"/>
    </location>
</feature>
<feature type="compositionally biased region" description="Polar residues" evidence="17">
    <location>
        <begin position="1049"/>
        <end position="1063"/>
    </location>
</feature>
<comment type="caution">
    <text evidence="19">The sequence shown here is derived from an EMBL/GenBank/DDBJ whole genome shotgun (WGS) entry which is preliminary data.</text>
</comment>
<evidence type="ECO:0000256" key="15">
    <source>
        <dbReference type="ARBA" id="ARBA00023136"/>
    </source>
</evidence>
<dbReference type="PANTHER" id="PTHR28089">
    <property type="entry name" value="PROTEIN ZDS1-RELATED"/>
    <property type="match status" value="1"/>
</dbReference>
<feature type="compositionally biased region" description="Polar residues" evidence="17">
    <location>
        <begin position="918"/>
        <end position="929"/>
    </location>
</feature>
<evidence type="ECO:0000256" key="2">
    <source>
        <dbReference type="ARBA" id="ARBA00004200"/>
    </source>
</evidence>
<protein>
    <recommendedName>
        <fullName evidence="4">Mitochondrial Rho GTPase 1</fullName>
    </recommendedName>
    <alternativeName>
        <fullName evidence="16">GTPase EF-hand protein of mitochondria 1</fullName>
    </alternativeName>
</protein>
<keyword evidence="10" id="KW-0378">Hydrolase</keyword>
<dbReference type="SUPFAM" id="SSF47473">
    <property type="entry name" value="EF-hand"/>
    <property type="match status" value="1"/>
</dbReference>
<feature type="compositionally biased region" description="Basic residues" evidence="17">
    <location>
        <begin position="1747"/>
        <end position="1756"/>
    </location>
</feature>
<feature type="compositionally biased region" description="Basic and acidic residues" evidence="17">
    <location>
        <begin position="1561"/>
        <end position="1572"/>
    </location>
</feature>
<feature type="region of interest" description="Disordered" evidence="17">
    <location>
        <begin position="706"/>
        <end position="776"/>
    </location>
</feature>
<keyword evidence="9" id="KW-1000">Mitochondrion outer membrane</keyword>
<comment type="similarity">
    <text evidence="3">Belongs to the mitochondrial Rho GTPase family.</text>
</comment>
<dbReference type="Proteomes" id="UP000596902">
    <property type="component" value="Unassembled WGS sequence"/>
</dbReference>
<evidence type="ECO:0000256" key="4">
    <source>
        <dbReference type="ARBA" id="ARBA00019119"/>
    </source>
</evidence>
<dbReference type="InterPro" id="IPR040206">
    <property type="entry name" value="Zds1/2"/>
</dbReference>
<organism evidence="19 20">
    <name type="scientific">Alternaria burnsii</name>
    <dbReference type="NCBI Taxonomy" id="1187904"/>
    <lineage>
        <taxon>Eukaryota</taxon>
        <taxon>Fungi</taxon>
        <taxon>Dikarya</taxon>
        <taxon>Ascomycota</taxon>
        <taxon>Pezizomycotina</taxon>
        <taxon>Dothideomycetes</taxon>
        <taxon>Pleosporomycetidae</taxon>
        <taxon>Pleosporales</taxon>
        <taxon>Pleosporineae</taxon>
        <taxon>Pleosporaceae</taxon>
        <taxon>Alternaria</taxon>
        <taxon>Alternaria sect. Alternaria</taxon>
    </lineage>
</organism>
<keyword evidence="6" id="KW-0479">Metal-binding</keyword>
<evidence type="ECO:0000256" key="8">
    <source>
        <dbReference type="ARBA" id="ARBA00022741"/>
    </source>
</evidence>
<evidence type="ECO:0000313" key="19">
    <source>
        <dbReference type="EMBL" id="KAF7675679.1"/>
    </source>
</evidence>
<feature type="compositionally biased region" description="Basic and acidic residues" evidence="17">
    <location>
        <begin position="1231"/>
        <end position="1251"/>
    </location>
</feature>
<dbReference type="FunFam" id="3.40.50.300:FF:000572">
    <property type="entry name" value="Mitochondrial Rho GTPase"/>
    <property type="match status" value="1"/>
</dbReference>
<evidence type="ECO:0000256" key="11">
    <source>
        <dbReference type="ARBA" id="ARBA00022837"/>
    </source>
</evidence>
<dbReference type="GO" id="GO:0005741">
    <property type="term" value="C:mitochondrial outer membrane"/>
    <property type="evidence" value="ECO:0007669"/>
    <property type="project" value="UniProtKB-SubCell"/>
</dbReference>
<evidence type="ECO:0000256" key="9">
    <source>
        <dbReference type="ARBA" id="ARBA00022787"/>
    </source>
</evidence>
<evidence type="ECO:0000256" key="17">
    <source>
        <dbReference type="SAM" id="MobiDB-lite"/>
    </source>
</evidence>
<reference evidence="19" key="2">
    <citation type="submission" date="2020-08" db="EMBL/GenBank/DDBJ databases">
        <title>Draft Genome Sequence of Cumin Blight Pathogen Alternaria burnsii.</title>
        <authorList>
            <person name="Feng Z."/>
        </authorList>
    </citation>
    <scope>NUCLEOTIDE SEQUENCE</scope>
    <source>
        <strain evidence="19">CBS107.38</strain>
    </source>
</reference>
<evidence type="ECO:0000256" key="10">
    <source>
        <dbReference type="ARBA" id="ARBA00022801"/>
    </source>
</evidence>
<evidence type="ECO:0000256" key="16">
    <source>
        <dbReference type="ARBA" id="ARBA00032646"/>
    </source>
</evidence>
<feature type="compositionally biased region" description="Basic and acidic residues" evidence="17">
    <location>
        <begin position="1261"/>
        <end position="1281"/>
    </location>
</feature>
<dbReference type="PRINTS" id="PR00449">
    <property type="entry name" value="RASTRNSFRMNG"/>
</dbReference>
<feature type="compositionally biased region" description="Polar residues" evidence="17">
    <location>
        <begin position="1080"/>
        <end position="1108"/>
    </location>
</feature>
<evidence type="ECO:0000256" key="14">
    <source>
        <dbReference type="ARBA" id="ARBA00023134"/>
    </source>
</evidence>
<evidence type="ECO:0000259" key="18">
    <source>
        <dbReference type="PROSITE" id="PS51423"/>
    </source>
</evidence>
<dbReference type="GO" id="GO:0003924">
    <property type="term" value="F:GTPase activity"/>
    <property type="evidence" value="ECO:0007669"/>
    <property type="project" value="InterPro"/>
</dbReference>
<dbReference type="InterPro" id="IPR001806">
    <property type="entry name" value="Small_GTPase"/>
</dbReference>
<dbReference type="Gene3D" id="1.10.238.10">
    <property type="entry name" value="EF-hand"/>
    <property type="match status" value="2"/>
</dbReference>